<sequence length="452" mass="51103">MQTADPSSSRVATGFRMTRVVACCAGAKSVASWSKQDGHISRTLIFYTDNGKRVVVRLPTPAAGPAGRNVNSEVATIKYLEHGSGIPLHHIWQNLGKVQKIKCLKSVAQQLAKSSELCFPAYDSLYLSDTDSLPFSRKVHLSHNFCIGPQCEPIEQDLSEKLACVPNGGSWLNMTEFANGLIRLGLSNVANKNDFWTSNRCWQGTPKEHANLLNHARRVLRILAKDPRVVSISTPTMLPCLTLDHTFVKPGEPETITCMTGWRACPISPAFLFSLNHTVSVPNRYLTSEKTEAHVGLLAYFDDVLRANISFHRRYIPRLRSFPAELPRFRSRPTHTHPPDYGQLHELFWFCHRTWADGIPLVQPGLLRIADSWRPLGLPGPCPFEPPTGKDLQIHELRSQLFADWETRRKEVNFNVGVDEMDHELVQTNDWDDVLERLKEISMSRCREAYEM</sequence>
<organism evidence="1 2">
    <name type="scientific">Aureobasidium melanogenum</name>
    <name type="common">Aureobasidium pullulans var. melanogenum</name>
    <dbReference type="NCBI Taxonomy" id="46634"/>
    <lineage>
        <taxon>Eukaryota</taxon>
        <taxon>Fungi</taxon>
        <taxon>Dikarya</taxon>
        <taxon>Ascomycota</taxon>
        <taxon>Pezizomycotina</taxon>
        <taxon>Dothideomycetes</taxon>
        <taxon>Dothideomycetidae</taxon>
        <taxon>Dothideales</taxon>
        <taxon>Saccotheciaceae</taxon>
        <taxon>Aureobasidium</taxon>
    </lineage>
</organism>
<feature type="non-terminal residue" evidence="1">
    <location>
        <position position="452"/>
    </location>
</feature>
<proteinExistence type="predicted"/>
<dbReference type="Proteomes" id="UP000779574">
    <property type="component" value="Unassembled WGS sequence"/>
</dbReference>
<reference evidence="1" key="1">
    <citation type="journal article" date="2021" name="J Fungi (Basel)">
        <title>Virulence traits and population genomics of the black yeast Aureobasidium melanogenum.</title>
        <authorList>
            <person name="Cernosa A."/>
            <person name="Sun X."/>
            <person name="Gostincar C."/>
            <person name="Fang C."/>
            <person name="Gunde-Cimerman N."/>
            <person name="Song Z."/>
        </authorList>
    </citation>
    <scope>NUCLEOTIDE SEQUENCE</scope>
    <source>
        <strain evidence="1">EXF-9911</strain>
    </source>
</reference>
<accession>A0A9P8ESM9</accession>
<protein>
    <submittedName>
        <fullName evidence="1">Uncharacterized protein</fullName>
    </submittedName>
</protein>
<evidence type="ECO:0000313" key="2">
    <source>
        <dbReference type="Proteomes" id="UP000779574"/>
    </source>
</evidence>
<dbReference type="PANTHER" id="PTHR36091:SF1">
    <property type="entry name" value="ALTERED INHERITANCE OF MITOCHONDRIA PROTEIN 9, MITOCHONDRIAL"/>
    <property type="match status" value="1"/>
</dbReference>
<dbReference type="EMBL" id="JAHFXF010000067">
    <property type="protein sequence ID" value="KAG9697822.1"/>
    <property type="molecule type" value="Genomic_DNA"/>
</dbReference>
<dbReference type="PANTHER" id="PTHR36091">
    <property type="entry name" value="ALTERED INHERITANCE OF MITOCHONDRIA PROTEIN 9, MITOCHONDRIAL"/>
    <property type="match status" value="1"/>
</dbReference>
<gene>
    <name evidence="1" type="ORF">KCU76_g2704</name>
</gene>
<reference evidence="1" key="2">
    <citation type="submission" date="2021-08" db="EMBL/GenBank/DDBJ databases">
        <authorList>
            <person name="Gostincar C."/>
            <person name="Sun X."/>
            <person name="Song Z."/>
            <person name="Gunde-Cimerman N."/>
        </authorList>
    </citation>
    <scope>NUCLEOTIDE SEQUENCE</scope>
    <source>
        <strain evidence="1">EXF-9911</strain>
    </source>
</reference>
<name>A0A9P8ESM9_AURME</name>
<dbReference type="InterPro" id="IPR051035">
    <property type="entry name" value="Mito_inheritance_9"/>
</dbReference>
<comment type="caution">
    <text evidence="1">The sequence shown here is derived from an EMBL/GenBank/DDBJ whole genome shotgun (WGS) entry which is preliminary data.</text>
</comment>
<evidence type="ECO:0000313" key="1">
    <source>
        <dbReference type="EMBL" id="KAG9697822.1"/>
    </source>
</evidence>
<dbReference type="OrthoDB" id="2831558at2759"/>
<dbReference type="GO" id="GO:0005739">
    <property type="term" value="C:mitochondrion"/>
    <property type="evidence" value="ECO:0007669"/>
    <property type="project" value="TreeGrafter"/>
</dbReference>
<dbReference type="AlphaFoldDB" id="A0A9P8ESM9"/>